<sequence>MRKRNEIERDFNVAMGSRKEEFLEYQRQKIFMEVMLDIRESLKELIKNLGNK</sequence>
<name>X1U2N0_9ZZZZ</name>
<accession>X1U2N0</accession>
<evidence type="ECO:0000313" key="1">
    <source>
        <dbReference type="EMBL" id="GAI94060.1"/>
    </source>
</evidence>
<reference evidence="1" key="1">
    <citation type="journal article" date="2014" name="Front. Microbiol.">
        <title>High frequency of phylogenetically diverse reductive dehalogenase-homologous genes in deep subseafloor sedimentary metagenomes.</title>
        <authorList>
            <person name="Kawai M."/>
            <person name="Futagami T."/>
            <person name="Toyoda A."/>
            <person name="Takaki Y."/>
            <person name="Nishi S."/>
            <person name="Hori S."/>
            <person name="Arai W."/>
            <person name="Tsubouchi T."/>
            <person name="Morono Y."/>
            <person name="Uchiyama I."/>
            <person name="Ito T."/>
            <person name="Fujiyama A."/>
            <person name="Inagaki F."/>
            <person name="Takami H."/>
        </authorList>
    </citation>
    <scope>NUCLEOTIDE SEQUENCE</scope>
    <source>
        <strain evidence="1">Expedition CK06-06</strain>
    </source>
</reference>
<proteinExistence type="predicted"/>
<protein>
    <submittedName>
        <fullName evidence="1">Uncharacterized protein</fullName>
    </submittedName>
</protein>
<dbReference type="EMBL" id="BARW01020648">
    <property type="protein sequence ID" value="GAI94060.1"/>
    <property type="molecule type" value="Genomic_DNA"/>
</dbReference>
<organism evidence="1">
    <name type="scientific">marine sediment metagenome</name>
    <dbReference type="NCBI Taxonomy" id="412755"/>
    <lineage>
        <taxon>unclassified sequences</taxon>
        <taxon>metagenomes</taxon>
        <taxon>ecological metagenomes</taxon>
    </lineage>
</organism>
<dbReference type="AlphaFoldDB" id="X1U2N0"/>
<gene>
    <name evidence="1" type="ORF">S12H4_34839</name>
</gene>
<comment type="caution">
    <text evidence="1">The sequence shown here is derived from an EMBL/GenBank/DDBJ whole genome shotgun (WGS) entry which is preliminary data.</text>
</comment>